<dbReference type="EMBL" id="JADMLG010000016">
    <property type="protein sequence ID" value="MBH0780628.1"/>
    <property type="molecule type" value="Genomic_DNA"/>
</dbReference>
<reference evidence="1" key="1">
    <citation type="submission" date="2020-11" db="EMBL/GenBank/DDBJ databases">
        <title>Nocardia NEAU-351.nov., a novel actinomycete isolated from the cow dung.</title>
        <authorList>
            <person name="Zhang X."/>
        </authorList>
    </citation>
    <scope>NUCLEOTIDE SEQUENCE</scope>
    <source>
        <strain evidence="1">NEAU-351</strain>
    </source>
</reference>
<evidence type="ECO:0000313" key="1">
    <source>
        <dbReference type="EMBL" id="MBH0780628.1"/>
    </source>
</evidence>
<name>A0A931IHE5_9NOCA</name>
<protein>
    <submittedName>
        <fullName evidence="1">Immunity 51 family protein</fullName>
    </submittedName>
</protein>
<sequence>MTDRETFAPLVFFEYDHKPGNYCLMLSDDKMLATQEVFAAAGYEGGGYDWAGVARSAVHARLPESADRIRFDPEAGMFVAYGADPDALRALGAILRDAVHDHELLAEFIRTGDPDWFD</sequence>
<comment type="caution">
    <text evidence="1">The sequence shown here is derived from an EMBL/GenBank/DDBJ whole genome shotgun (WGS) entry which is preliminary data.</text>
</comment>
<dbReference type="Pfam" id="PF15595">
    <property type="entry name" value="Imm51"/>
    <property type="match status" value="1"/>
</dbReference>
<dbReference type="RefSeq" id="WP_196152928.1">
    <property type="nucleotide sequence ID" value="NZ_JADMLG010000016.1"/>
</dbReference>
<dbReference type="Proteomes" id="UP000655751">
    <property type="component" value="Unassembled WGS sequence"/>
</dbReference>
<proteinExistence type="predicted"/>
<organism evidence="1 2">
    <name type="scientific">Nocardia bovistercoris</name>
    <dbReference type="NCBI Taxonomy" id="2785916"/>
    <lineage>
        <taxon>Bacteria</taxon>
        <taxon>Bacillati</taxon>
        <taxon>Actinomycetota</taxon>
        <taxon>Actinomycetes</taxon>
        <taxon>Mycobacteriales</taxon>
        <taxon>Nocardiaceae</taxon>
        <taxon>Nocardia</taxon>
    </lineage>
</organism>
<evidence type="ECO:0000313" key="2">
    <source>
        <dbReference type="Proteomes" id="UP000655751"/>
    </source>
</evidence>
<gene>
    <name evidence="1" type="ORF">IT779_30600</name>
</gene>
<dbReference type="InterPro" id="IPR028956">
    <property type="entry name" value="Imm51"/>
</dbReference>
<accession>A0A931IHE5</accession>
<keyword evidence="2" id="KW-1185">Reference proteome</keyword>
<dbReference type="AlphaFoldDB" id="A0A931IHE5"/>